<accession>A0ABS3LD89</accession>
<comment type="caution">
    <text evidence="2">The sequence shown here is derived from an EMBL/GenBank/DDBJ whole genome shotgun (WGS) entry which is preliminary data.</text>
</comment>
<gene>
    <name evidence="2" type="ORF">JZO70_09195</name>
</gene>
<evidence type="ECO:0008006" key="4">
    <source>
        <dbReference type="Google" id="ProtNLM"/>
    </source>
</evidence>
<proteinExistence type="predicted"/>
<dbReference type="RefSeq" id="WP_207673264.1">
    <property type="nucleotide sequence ID" value="NZ_JAFREM010000014.1"/>
</dbReference>
<evidence type="ECO:0000313" key="2">
    <source>
        <dbReference type="EMBL" id="MBO1306334.1"/>
    </source>
</evidence>
<keyword evidence="3" id="KW-1185">Reference proteome</keyword>
<sequence length="493" mass="56381">MTKKYEEHPLGKLSDEELDQILENYGSDYSAKNKENIKRKAKMKTRKPVVKVTFSKSRLLLVAVIVLFFLPVGTYVAAKLWEINVEKKNYELTTKIDKPAEQLPDTGYYRLEAGYVPEYFTVNDEPYFLSFYEELTPEEEEALENVDQVRSIQFMLYELNGKNIVIDDYVKDFKEIKLSNGSGYLIEKTDSFGVEEPALARVFFEKQNRFVEMECYGDISEKDIKKIMDNISLVNVASFEEATLAAEYTSLEEKVAEMSEGLNNIEPLDSNNKEEVVQLNEPIVITDSSGAPMDEVTVVKATLSDKIAPEALAILNEYPEEEQQGKAPNVTWDKKGRLKPFTAVRYQPGDGKQRLDEKIEEVEIEPQYLEIELTIKNVTEDVKDVFFYTPVQRLAKQGNQFSQLRSETFLARKTAENKDIPSSVLTNYYQPLPTEDLKEVELGMEEDLGMQSIAPGETTTIKASYILADEEYSNLFLDFSFGIPGNRYIQLTQ</sequence>
<dbReference type="Proteomes" id="UP000664601">
    <property type="component" value="Unassembled WGS sequence"/>
</dbReference>
<keyword evidence="1" id="KW-0472">Membrane</keyword>
<evidence type="ECO:0000313" key="3">
    <source>
        <dbReference type="Proteomes" id="UP000664601"/>
    </source>
</evidence>
<evidence type="ECO:0000256" key="1">
    <source>
        <dbReference type="SAM" id="Phobius"/>
    </source>
</evidence>
<keyword evidence="1" id="KW-0812">Transmembrane</keyword>
<organism evidence="2 3">
    <name type="scientific">Candidatus Enterococcus moelleringii</name>
    <dbReference type="NCBI Taxonomy" id="2815325"/>
    <lineage>
        <taxon>Bacteria</taxon>
        <taxon>Bacillati</taxon>
        <taxon>Bacillota</taxon>
        <taxon>Bacilli</taxon>
        <taxon>Lactobacillales</taxon>
        <taxon>Enterococcaceae</taxon>
        <taxon>Enterococcus</taxon>
    </lineage>
</organism>
<keyword evidence="1" id="KW-1133">Transmembrane helix</keyword>
<protein>
    <recommendedName>
        <fullName evidence="4">DUF4367 domain-containing protein</fullName>
    </recommendedName>
</protein>
<reference evidence="2 3" key="1">
    <citation type="submission" date="2021-03" db="EMBL/GenBank/DDBJ databases">
        <title>Enterococcal diversity collection.</title>
        <authorList>
            <person name="Gilmore M.S."/>
            <person name="Schwartzman J."/>
            <person name="Van Tyne D."/>
            <person name="Martin M."/>
            <person name="Earl A.M."/>
            <person name="Manson A.L."/>
            <person name="Straub T."/>
            <person name="Salamzade R."/>
            <person name="Saavedra J."/>
            <person name="Lebreton F."/>
            <person name="Prichula J."/>
            <person name="Schaufler K."/>
            <person name="Gaca A."/>
            <person name="Sgardioli B."/>
            <person name="Wagenaar J."/>
            <person name="Strong T."/>
        </authorList>
    </citation>
    <scope>NUCLEOTIDE SEQUENCE [LARGE SCALE GENOMIC DNA]</scope>
    <source>
        <strain evidence="2 3">669A</strain>
    </source>
</reference>
<feature type="transmembrane region" description="Helical" evidence="1">
    <location>
        <begin position="59"/>
        <end position="78"/>
    </location>
</feature>
<name>A0ABS3LD89_9ENTE</name>
<dbReference type="EMBL" id="JAFREM010000014">
    <property type="protein sequence ID" value="MBO1306334.1"/>
    <property type="molecule type" value="Genomic_DNA"/>
</dbReference>